<comment type="caution">
    <text evidence="1">The sequence shown here is derived from an EMBL/GenBank/DDBJ whole genome shotgun (WGS) entry which is preliminary data.</text>
</comment>
<dbReference type="Proteomes" id="UP001266807">
    <property type="component" value="Unassembled WGS sequence"/>
</dbReference>
<sequence>MSGFELIARAETEATSWDGSRKSEWGPWQSVTAPDGFVINKDKIKVEALVERGSENRDERVFEDFVEILPGTGIELPRTFKVHAFARSSRGHGGGGGASEYRYTGEYVSIG</sequence>
<evidence type="ECO:0000313" key="1">
    <source>
        <dbReference type="EMBL" id="MDR6779663.1"/>
    </source>
</evidence>
<dbReference type="EMBL" id="JAVDUG010000005">
    <property type="protein sequence ID" value="MDR6779663.1"/>
    <property type="molecule type" value="Genomic_DNA"/>
</dbReference>
<dbReference type="RefSeq" id="WP_068941886.1">
    <property type="nucleotide sequence ID" value="NZ_JAVDUG010000005.1"/>
</dbReference>
<organism evidence="1 2">
    <name type="scientific">Paenibacillus peoriae</name>
    <dbReference type="NCBI Taxonomy" id="59893"/>
    <lineage>
        <taxon>Bacteria</taxon>
        <taxon>Bacillati</taxon>
        <taxon>Bacillota</taxon>
        <taxon>Bacilli</taxon>
        <taxon>Bacillales</taxon>
        <taxon>Paenibacillaceae</taxon>
        <taxon>Paenibacillus</taxon>
    </lineage>
</organism>
<evidence type="ECO:0000313" key="2">
    <source>
        <dbReference type="Proteomes" id="UP001266807"/>
    </source>
</evidence>
<gene>
    <name evidence="1" type="ORF">J2W98_003944</name>
</gene>
<protein>
    <submittedName>
        <fullName evidence="1">Uncharacterized protein</fullName>
    </submittedName>
</protein>
<name>A0ABU1QJ46_9BACL</name>
<keyword evidence="2" id="KW-1185">Reference proteome</keyword>
<accession>A0ABU1QJ46</accession>
<proteinExistence type="predicted"/>
<reference evidence="1 2" key="1">
    <citation type="submission" date="2023-07" db="EMBL/GenBank/DDBJ databases">
        <title>Sorghum-associated microbial communities from plants grown in Nebraska, USA.</title>
        <authorList>
            <person name="Schachtman D."/>
        </authorList>
    </citation>
    <scope>NUCLEOTIDE SEQUENCE [LARGE SCALE GENOMIC DNA]</scope>
    <source>
        <strain evidence="1 2">BE143</strain>
    </source>
</reference>